<dbReference type="OrthoDB" id="5241375at2"/>
<dbReference type="Pfam" id="PF00565">
    <property type="entry name" value="SNase"/>
    <property type="match status" value="1"/>
</dbReference>
<keyword evidence="1" id="KW-0540">Nuclease</keyword>
<dbReference type="PROSITE" id="PS51257">
    <property type="entry name" value="PROKAR_LIPOPROTEIN"/>
    <property type="match status" value="1"/>
</dbReference>
<dbReference type="Gene3D" id="2.40.50.90">
    <property type="match status" value="1"/>
</dbReference>
<sequence>MASRYRALIAAATLSAATLLGGCASVADDDVAPVTDTAVDVMRGQIPDTAGPEVTVSRVVDGDTIEVTDRAGATSTVRLIGVDTPETVKPNAPIECFGPQASDYTSTILTGRAVRLEHDQTVGDTDRYDRQLAYVWTVQDQRLFNLALIEAGAAREYTYDRTRYRYRNAFRAAQTDAQRDRHGLWGHCPTDS</sequence>
<comment type="caution">
    <text evidence="6">The sequence shown here is derived from an EMBL/GenBank/DDBJ whole genome shotgun (WGS) entry which is preliminary data.</text>
</comment>
<dbReference type="InterPro" id="IPR035437">
    <property type="entry name" value="SNase_OB-fold_sf"/>
</dbReference>
<evidence type="ECO:0000313" key="7">
    <source>
        <dbReference type="Proteomes" id="UP000274762"/>
    </source>
</evidence>
<dbReference type="PROSITE" id="PS01123">
    <property type="entry name" value="TNASE_1"/>
    <property type="match status" value="1"/>
</dbReference>
<organism evidence="6 7">
    <name type="scientific">Williamsia marianensis</name>
    <dbReference type="NCBI Taxonomy" id="85044"/>
    <lineage>
        <taxon>Bacteria</taxon>
        <taxon>Bacillati</taxon>
        <taxon>Actinomycetota</taxon>
        <taxon>Actinomycetes</taxon>
        <taxon>Mycobacteriales</taxon>
        <taxon>Nocardiaceae</taxon>
        <taxon>Williamsia</taxon>
    </lineage>
</organism>
<accession>A0A495ITG7</accession>
<feature type="domain" description="TNase-like" evidence="5">
    <location>
        <begin position="50"/>
        <end position="187"/>
    </location>
</feature>
<evidence type="ECO:0000256" key="4">
    <source>
        <dbReference type="SAM" id="SignalP"/>
    </source>
</evidence>
<dbReference type="GO" id="GO:0003676">
    <property type="term" value="F:nucleic acid binding"/>
    <property type="evidence" value="ECO:0007669"/>
    <property type="project" value="InterPro"/>
</dbReference>
<dbReference type="PANTHER" id="PTHR12302">
    <property type="entry name" value="EBNA2 BINDING PROTEIN P100"/>
    <property type="match status" value="1"/>
</dbReference>
<name>A0A495ITG7_WILMA</name>
<dbReference type="RefSeq" id="WP_062801018.1">
    <property type="nucleotide sequence ID" value="NZ_CBCRXS010000020.1"/>
</dbReference>
<keyword evidence="2" id="KW-0255">Endonuclease</keyword>
<proteinExistence type="predicted"/>
<feature type="signal peptide" evidence="4">
    <location>
        <begin position="1"/>
        <end position="27"/>
    </location>
</feature>
<dbReference type="SMART" id="SM00318">
    <property type="entry name" value="SNc"/>
    <property type="match status" value="1"/>
</dbReference>
<keyword evidence="3" id="KW-0378">Hydrolase</keyword>
<gene>
    <name evidence="6" type="ORF">DFJ75_5005</name>
</gene>
<dbReference type="PROSITE" id="PS50830">
    <property type="entry name" value="TNASE_3"/>
    <property type="match status" value="1"/>
</dbReference>
<dbReference type="SUPFAM" id="SSF50199">
    <property type="entry name" value="Staphylococcal nuclease"/>
    <property type="match status" value="1"/>
</dbReference>
<feature type="chain" id="PRO_5038946934" evidence="4">
    <location>
        <begin position="28"/>
        <end position="192"/>
    </location>
</feature>
<dbReference type="Proteomes" id="UP000274762">
    <property type="component" value="Unassembled WGS sequence"/>
</dbReference>
<dbReference type="GO" id="GO:0016787">
    <property type="term" value="F:hydrolase activity"/>
    <property type="evidence" value="ECO:0007669"/>
    <property type="project" value="UniProtKB-KW"/>
</dbReference>
<dbReference type="GO" id="GO:0004519">
    <property type="term" value="F:endonuclease activity"/>
    <property type="evidence" value="ECO:0007669"/>
    <property type="project" value="UniProtKB-KW"/>
</dbReference>
<dbReference type="PANTHER" id="PTHR12302:SF3">
    <property type="entry name" value="SERINE_THREONINE-PROTEIN KINASE 31"/>
    <property type="match status" value="1"/>
</dbReference>
<dbReference type="EMBL" id="RBKV01000002">
    <property type="protein sequence ID" value="RKR79862.1"/>
    <property type="molecule type" value="Genomic_DNA"/>
</dbReference>
<evidence type="ECO:0000256" key="3">
    <source>
        <dbReference type="ARBA" id="ARBA00022801"/>
    </source>
</evidence>
<dbReference type="InterPro" id="IPR002071">
    <property type="entry name" value="Thermonucl_AS"/>
</dbReference>
<evidence type="ECO:0000256" key="2">
    <source>
        <dbReference type="ARBA" id="ARBA00022759"/>
    </source>
</evidence>
<evidence type="ECO:0000313" key="6">
    <source>
        <dbReference type="EMBL" id="RKR79862.1"/>
    </source>
</evidence>
<keyword evidence="4" id="KW-0732">Signal</keyword>
<reference evidence="6 7" key="1">
    <citation type="submission" date="2018-10" db="EMBL/GenBank/DDBJ databases">
        <title>Sequencing the genomes of 1000 actinobacteria strains.</title>
        <authorList>
            <person name="Klenk H.-P."/>
        </authorList>
    </citation>
    <scope>NUCLEOTIDE SEQUENCE [LARGE SCALE GENOMIC DNA]</scope>
    <source>
        <strain evidence="6 7">DSM 44343</strain>
    </source>
</reference>
<evidence type="ECO:0000259" key="5">
    <source>
        <dbReference type="PROSITE" id="PS50830"/>
    </source>
</evidence>
<dbReference type="AlphaFoldDB" id="A0A495ITG7"/>
<evidence type="ECO:0000256" key="1">
    <source>
        <dbReference type="ARBA" id="ARBA00022722"/>
    </source>
</evidence>
<dbReference type="InterPro" id="IPR016071">
    <property type="entry name" value="Staphylococal_nuclease_OB-fold"/>
</dbReference>
<protein>
    <submittedName>
        <fullName evidence="6">Micrococcal nuclease</fullName>
    </submittedName>
</protein>